<sequence length="291" mass="33780">MIDSLNIDLLQVFIVVSEQKSINKSSEILLLSQPAISKKIKQLESYFSTKLFERSSSGMTLTPAGKEFYQKAKLVLNDFQALHQVENNSVPLKKLRIGALDNIASIWYPNFFKKALFNARSLKLSNEVMDLITPFNEDNLDLIFLDSPFKRLLTKDYEEKELYREPYVLLYSKHNEFLKDSKKEILTSKDLQQLKFIMHPRLCPVHDRLVNIFSEEELELPEIYEVDFVESRLALVAISDLITILPLSLAKQKIKNNDELFIKKLDKQFVRKVSLFSDGKADLDEIIEKLD</sequence>
<dbReference type="InterPro" id="IPR000847">
    <property type="entry name" value="LysR_HTH_N"/>
</dbReference>
<reference evidence="7" key="1">
    <citation type="submission" date="2018-03" db="EMBL/GenBank/DDBJ databases">
        <title>New taxa in the Lactobacillus gasseri group.</title>
        <authorList>
            <person name="Tanizawa Y."/>
            <person name="Tohno M."/>
            <person name="Endo A."/>
            <person name="Arita M."/>
        </authorList>
    </citation>
    <scope>NUCLEOTIDE SEQUENCE [LARGE SCALE GENOMIC DNA]</scope>
    <source>
        <strain evidence="7">DSM 24759</strain>
    </source>
</reference>
<keyword evidence="3" id="KW-0238">DNA-binding</keyword>
<dbReference type="SUPFAM" id="SSF46785">
    <property type="entry name" value="Winged helix' DNA-binding domain"/>
    <property type="match status" value="1"/>
</dbReference>
<evidence type="ECO:0000256" key="3">
    <source>
        <dbReference type="ARBA" id="ARBA00023125"/>
    </source>
</evidence>
<dbReference type="EMBL" id="BFBY01000007">
    <property type="protein sequence ID" value="GBG05125.1"/>
    <property type="molecule type" value="Genomic_DNA"/>
</dbReference>
<name>A0A2Z6TDS1_9LACO</name>
<dbReference type="GO" id="GO:0003700">
    <property type="term" value="F:DNA-binding transcription factor activity"/>
    <property type="evidence" value="ECO:0007669"/>
    <property type="project" value="InterPro"/>
</dbReference>
<evidence type="ECO:0000313" key="6">
    <source>
        <dbReference type="EMBL" id="GBG05125.1"/>
    </source>
</evidence>
<evidence type="ECO:0000259" key="5">
    <source>
        <dbReference type="PROSITE" id="PS50931"/>
    </source>
</evidence>
<dbReference type="Pfam" id="PF00126">
    <property type="entry name" value="HTH_1"/>
    <property type="match status" value="1"/>
</dbReference>
<dbReference type="InterPro" id="IPR036390">
    <property type="entry name" value="WH_DNA-bd_sf"/>
</dbReference>
<evidence type="ECO:0000256" key="2">
    <source>
        <dbReference type="ARBA" id="ARBA00023015"/>
    </source>
</evidence>
<dbReference type="Pfam" id="PF03466">
    <property type="entry name" value="LysR_substrate"/>
    <property type="match status" value="1"/>
</dbReference>
<dbReference type="InterPro" id="IPR005119">
    <property type="entry name" value="LysR_subst-bd"/>
</dbReference>
<dbReference type="SUPFAM" id="SSF53850">
    <property type="entry name" value="Periplasmic binding protein-like II"/>
    <property type="match status" value="1"/>
</dbReference>
<dbReference type="CDD" id="cd05466">
    <property type="entry name" value="PBP2_LTTR_substrate"/>
    <property type="match status" value="1"/>
</dbReference>
<organism evidence="6 7">
    <name type="scientific">Lactobacillus rodentium</name>
    <dbReference type="NCBI Taxonomy" id="947835"/>
    <lineage>
        <taxon>Bacteria</taxon>
        <taxon>Bacillati</taxon>
        <taxon>Bacillota</taxon>
        <taxon>Bacilli</taxon>
        <taxon>Lactobacillales</taxon>
        <taxon>Lactobacillaceae</taxon>
        <taxon>Lactobacillus</taxon>
    </lineage>
</organism>
<evidence type="ECO:0000313" key="7">
    <source>
        <dbReference type="Proteomes" id="UP000257317"/>
    </source>
</evidence>
<proteinExistence type="inferred from homology"/>
<evidence type="ECO:0000256" key="1">
    <source>
        <dbReference type="ARBA" id="ARBA00009437"/>
    </source>
</evidence>
<accession>A0A2Z6TDS1</accession>
<protein>
    <submittedName>
        <fullName evidence="6">Fhu operon transcription regulator</fullName>
    </submittedName>
</protein>
<dbReference type="RefSeq" id="WP_117118454.1">
    <property type="nucleotide sequence ID" value="NZ_BFBY01000007.1"/>
</dbReference>
<dbReference type="Gene3D" id="1.10.10.10">
    <property type="entry name" value="Winged helix-like DNA-binding domain superfamily/Winged helix DNA-binding domain"/>
    <property type="match status" value="1"/>
</dbReference>
<dbReference type="Proteomes" id="UP000257317">
    <property type="component" value="Unassembled WGS sequence"/>
</dbReference>
<dbReference type="OrthoDB" id="9803735at2"/>
<dbReference type="InterPro" id="IPR036388">
    <property type="entry name" value="WH-like_DNA-bd_sf"/>
</dbReference>
<dbReference type="FunFam" id="1.10.10.10:FF:000001">
    <property type="entry name" value="LysR family transcriptional regulator"/>
    <property type="match status" value="1"/>
</dbReference>
<gene>
    <name evidence="6" type="ORF">LrDSM24759_10390</name>
</gene>
<dbReference type="PANTHER" id="PTHR30126:SF40">
    <property type="entry name" value="HTH-TYPE TRANSCRIPTIONAL REGULATOR GLTR"/>
    <property type="match status" value="1"/>
</dbReference>
<dbReference type="PRINTS" id="PR00039">
    <property type="entry name" value="HTHLYSR"/>
</dbReference>
<keyword evidence="7" id="KW-1185">Reference proteome</keyword>
<feature type="domain" description="HTH lysR-type" evidence="5">
    <location>
        <begin position="5"/>
        <end position="62"/>
    </location>
</feature>
<comment type="caution">
    <text evidence="6">The sequence shown here is derived from an EMBL/GenBank/DDBJ whole genome shotgun (WGS) entry which is preliminary data.</text>
</comment>
<keyword evidence="4" id="KW-0804">Transcription</keyword>
<keyword evidence="2" id="KW-0805">Transcription regulation</keyword>
<dbReference type="AlphaFoldDB" id="A0A2Z6TDS1"/>
<dbReference type="GO" id="GO:0000976">
    <property type="term" value="F:transcription cis-regulatory region binding"/>
    <property type="evidence" value="ECO:0007669"/>
    <property type="project" value="TreeGrafter"/>
</dbReference>
<dbReference type="PROSITE" id="PS50931">
    <property type="entry name" value="HTH_LYSR"/>
    <property type="match status" value="1"/>
</dbReference>
<comment type="similarity">
    <text evidence="1">Belongs to the LysR transcriptional regulatory family.</text>
</comment>
<dbReference type="Gene3D" id="3.40.190.10">
    <property type="entry name" value="Periplasmic binding protein-like II"/>
    <property type="match status" value="2"/>
</dbReference>
<evidence type="ECO:0000256" key="4">
    <source>
        <dbReference type="ARBA" id="ARBA00023163"/>
    </source>
</evidence>
<dbReference type="PANTHER" id="PTHR30126">
    <property type="entry name" value="HTH-TYPE TRANSCRIPTIONAL REGULATOR"/>
    <property type="match status" value="1"/>
</dbReference>